<feature type="transmembrane region" description="Helical" evidence="9">
    <location>
        <begin position="88"/>
        <end position="111"/>
    </location>
</feature>
<dbReference type="PANTHER" id="PTHR47019">
    <property type="entry name" value="LIPID II FLIPPASE MURJ"/>
    <property type="match status" value="1"/>
</dbReference>
<dbReference type="InterPro" id="IPR004268">
    <property type="entry name" value="MurJ"/>
</dbReference>
<name>A0ABN6XNW3_9MICO</name>
<evidence type="ECO:0008006" key="12">
    <source>
        <dbReference type="Google" id="ProtNLM"/>
    </source>
</evidence>
<dbReference type="PANTHER" id="PTHR47019:SF1">
    <property type="entry name" value="LIPID II FLIPPASE MURJ"/>
    <property type="match status" value="1"/>
</dbReference>
<keyword evidence="5" id="KW-0573">Peptidoglycan synthesis</keyword>
<evidence type="ECO:0000256" key="2">
    <source>
        <dbReference type="ARBA" id="ARBA00022475"/>
    </source>
</evidence>
<dbReference type="EMBL" id="AP027731">
    <property type="protein sequence ID" value="BDZ45361.1"/>
    <property type="molecule type" value="Genomic_DNA"/>
</dbReference>
<keyword evidence="6 9" id="KW-1133">Transmembrane helix</keyword>
<evidence type="ECO:0000256" key="9">
    <source>
        <dbReference type="SAM" id="Phobius"/>
    </source>
</evidence>
<dbReference type="PRINTS" id="PR01806">
    <property type="entry name" value="VIRFACTRMVIN"/>
</dbReference>
<feature type="transmembrane region" description="Helical" evidence="9">
    <location>
        <begin position="156"/>
        <end position="179"/>
    </location>
</feature>
<dbReference type="Proteomes" id="UP001321498">
    <property type="component" value="Chromosome"/>
</dbReference>
<dbReference type="Pfam" id="PF03023">
    <property type="entry name" value="MurJ"/>
    <property type="match status" value="1"/>
</dbReference>
<evidence type="ECO:0000256" key="3">
    <source>
        <dbReference type="ARBA" id="ARBA00022692"/>
    </source>
</evidence>
<gene>
    <name evidence="10" type="ORF">GCM10025866_12700</name>
</gene>
<evidence type="ECO:0000256" key="6">
    <source>
        <dbReference type="ARBA" id="ARBA00022989"/>
    </source>
</evidence>
<feature type="region of interest" description="Disordered" evidence="8">
    <location>
        <begin position="235"/>
        <end position="279"/>
    </location>
</feature>
<evidence type="ECO:0000256" key="5">
    <source>
        <dbReference type="ARBA" id="ARBA00022984"/>
    </source>
</evidence>
<feature type="transmembrane region" description="Helical" evidence="9">
    <location>
        <begin position="16"/>
        <end position="37"/>
    </location>
</feature>
<accession>A0ABN6XNW3</accession>
<evidence type="ECO:0000256" key="7">
    <source>
        <dbReference type="ARBA" id="ARBA00023136"/>
    </source>
</evidence>
<keyword evidence="4" id="KW-0133">Cell shape</keyword>
<keyword evidence="11" id="KW-1185">Reference proteome</keyword>
<reference evidence="11" key="1">
    <citation type="journal article" date="2019" name="Int. J. Syst. Evol. Microbiol.">
        <title>The Global Catalogue of Microorganisms (GCM) 10K type strain sequencing project: providing services to taxonomists for standard genome sequencing and annotation.</title>
        <authorList>
            <consortium name="The Broad Institute Genomics Platform"/>
            <consortium name="The Broad Institute Genome Sequencing Center for Infectious Disease"/>
            <person name="Wu L."/>
            <person name="Ma J."/>
        </authorList>
    </citation>
    <scope>NUCLEOTIDE SEQUENCE [LARGE SCALE GENOMIC DNA]</scope>
    <source>
        <strain evidence="11">NBRC 108725</strain>
    </source>
</reference>
<sequence>MSSIGRSSALLASGTIVSRVLGFVKAVVIASAVGGAVSASGDAYAVSTIVPSSIYAIIGGGLLSAILVPQIVRASAAPDGGNAYVNKLVTLGLTGFAVVATAATLAAPLLVRLFARSQLDLQLATAFAFWSLPQIFFLGMYALLGEVLNARKAFGPFTWAPVANNVVGIAAIVTFVALFGGRDRPFEDWSPGMIALFAGGGRSASRCRPCCSSPSGAGSGCASAPTSPGGVWDWVTRAGRPDGPSACSSPARSPAFSRRTSPPSRAARGRVRSRSATPG</sequence>
<organism evidence="10 11">
    <name type="scientific">Naasia aerilata</name>
    <dbReference type="NCBI Taxonomy" id="1162966"/>
    <lineage>
        <taxon>Bacteria</taxon>
        <taxon>Bacillati</taxon>
        <taxon>Actinomycetota</taxon>
        <taxon>Actinomycetes</taxon>
        <taxon>Micrococcales</taxon>
        <taxon>Microbacteriaceae</taxon>
        <taxon>Naasia</taxon>
    </lineage>
</organism>
<proteinExistence type="predicted"/>
<feature type="transmembrane region" description="Helical" evidence="9">
    <location>
        <begin position="123"/>
        <end position="144"/>
    </location>
</feature>
<protein>
    <recommendedName>
        <fullName evidence="12">Integral membrane protein MviN</fullName>
    </recommendedName>
</protein>
<evidence type="ECO:0000256" key="4">
    <source>
        <dbReference type="ARBA" id="ARBA00022960"/>
    </source>
</evidence>
<comment type="subcellular location">
    <subcellularLocation>
        <location evidence="1">Cell membrane</location>
        <topology evidence="1">Multi-pass membrane protein</topology>
    </subcellularLocation>
</comment>
<evidence type="ECO:0000313" key="10">
    <source>
        <dbReference type="EMBL" id="BDZ45361.1"/>
    </source>
</evidence>
<evidence type="ECO:0000313" key="11">
    <source>
        <dbReference type="Proteomes" id="UP001321498"/>
    </source>
</evidence>
<feature type="transmembrane region" description="Helical" evidence="9">
    <location>
        <begin position="44"/>
        <end position="68"/>
    </location>
</feature>
<evidence type="ECO:0000256" key="8">
    <source>
        <dbReference type="SAM" id="MobiDB-lite"/>
    </source>
</evidence>
<evidence type="ECO:0000256" key="1">
    <source>
        <dbReference type="ARBA" id="ARBA00004651"/>
    </source>
</evidence>
<keyword evidence="3 9" id="KW-0812">Transmembrane</keyword>
<dbReference type="InterPro" id="IPR051050">
    <property type="entry name" value="Lipid_II_flippase_MurJ/MviN"/>
</dbReference>
<feature type="compositionally biased region" description="Low complexity" evidence="8">
    <location>
        <begin position="244"/>
        <end position="266"/>
    </location>
</feature>
<keyword evidence="7 9" id="KW-0472">Membrane</keyword>
<keyword evidence="2" id="KW-1003">Cell membrane</keyword>